<feature type="coiled-coil region" evidence="1">
    <location>
        <begin position="371"/>
        <end position="398"/>
    </location>
</feature>
<dbReference type="GO" id="GO:0043023">
    <property type="term" value="F:ribosomal large subunit binding"/>
    <property type="evidence" value="ECO:0007669"/>
    <property type="project" value="TreeGrafter"/>
</dbReference>
<gene>
    <name evidence="2" type="ORF">GGP82_000849</name>
</gene>
<dbReference type="Proteomes" id="UP001155034">
    <property type="component" value="Unassembled WGS sequence"/>
</dbReference>
<sequence>MVNSYYTLRALAREWHADLEGTTVRDVYSQTKNELTVALSGAEQDWMVRGSVQRPFLYLFRRPGYHKARRNVATLFEDAIGQSVAGVSIADRDRLVSIELGGGGRILWQLFGARANAFHVAPDGTVVAAFQRHDELTGTAAPEPYAAPMPDTFEAFEDRWKPNRNKTRQAVQSAVSLFGGDLARETLHRAGVTTDAPADCTTAERRALFDASMALREALQDPAPVLYGAGQFPDAFSLIPLRHREDEPAERFDTVDAAVADFVRRTLAEQHFHRLYDPLEEALESAAEHERRSAERMVEELQSESRAGRYERWGHLLMAQQDQVPDGAEEVELPDLFEDGAPVTIPVDPAKSPVENAEHYYDRARSTRRSREEAEGRLDDTIERAERAEALLQALREIDTLDGIKAFRDEREAELLPFVERDDADVDDFPFRRFDLGEGFEVWVGKNAGQNHDLTFHASQPYDLWLHARGVPGAHTVLHRPNRDAEPGKRRRYVAAAIAAHYSKSKGSDVAPVMITERKYVTSPTGADPGVVRVDREDVLMVEPGLPE</sequence>
<dbReference type="EMBL" id="JANTYZ010000002">
    <property type="protein sequence ID" value="MCS3864303.1"/>
    <property type="molecule type" value="Genomic_DNA"/>
</dbReference>
<dbReference type="RefSeq" id="WP_259083145.1">
    <property type="nucleotide sequence ID" value="NZ_JANTYZ010000002.1"/>
</dbReference>
<dbReference type="Gene3D" id="2.30.310.10">
    <property type="entry name" value="ibrinogen binding protein from staphylococcus aureus domain"/>
    <property type="match status" value="1"/>
</dbReference>
<dbReference type="AlphaFoldDB" id="A0A9X2R781"/>
<accession>A0A9X2R781</accession>
<comment type="caution">
    <text evidence="2">The sequence shown here is derived from an EMBL/GenBank/DDBJ whole genome shotgun (WGS) entry which is preliminary data.</text>
</comment>
<organism evidence="2 3">
    <name type="scientific">Salinibacter ruber</name>
    <dbReference type="NCBI Taxonomy" id="146919"/>
    <lineage>
        <taxon>Bacteria</taxon>
        <taxon>Pseudomonadati</taxon>
        <taxon>Rhodothermota</taxon>
        <taxon>Rhodothermia</taxon>
        <taxon>Rhodothermales</taxon>
        <taxon>Salinibacteraceae</taxon>
        <taxon>Salinibacter</taxon>
    </lineage>
</organism>
<name>A0A9X2R781_9BACT</name>
<evidence type="ECO:0000256" key="1">
    <source>
        <dbReference type="SAM" id="Coils"/>
    </source>
</evidence>
<dbReference type="PANTHER" id="PTHR15239:SF6">
    <property type="entry name" value="RIBOSOME QUALITY CONTROL COMPLEX SUBUNIT NEMF"/>
    <property type="match status" value="1"/>
</dbReference>
<evidence type="ECO:0000313" key="3">
    <source>
        <dbReference type="Proteomes" id="UP001155034"/>
    </source>
</evidence>
<dbReference type="InterPro" id="IPR051608">
    <property type="entry name" value="RQC_Subunit_NEMF"/>
</dbReference>
<protein>
    <submittedName>
        <fullName evidence="2">Ribosome quality control (RQC) complex YloA/Tae2 family protein</fullName>
    </submittedName>
</protein>
<reference evidence="2" key="1">
    <citation type="submission" date="2022-08" db="EMBL/GenBank/DDBJ databases">
        <title>Genomic Encyclopedia of Type Strains, Phase V (KMG-V): Genome sequencing to study the core and pangenomes of soil and plant-associated prokaryotes.</title>
        <authorList>
            <person name="Whitman W."/>
        </authorList>
    </citation>
    <scope>NUCLEOTIDE SEQUENCE</scope>
    <source>
        <strain evidence="2">SP2016B</strain>
    </source>
</reference>
<dbReference type="GO" id="GO:0072344">
    <property type="term" value="P:rescue of stalled ribosome"/>
    <property type="evidence" value="ECO:0007669"/>
    <property type="project" value="TreeGrafter"/>
</dbReference>
<proteinExistence type="predicted"/>
<evidence type="ECO:0000313" key="2">
    <source>
        <dbReference type="EMBL" id="MCS3864303.1"/>
    </source>
</evidence>
<dbReference type="PANTHER" id="PTHR15239">
    <property type="entry name" value="NUCLEAR EXPORT MEDIATOR FACTOR NEMF"/>
    <property type="match status" value="1"/>
</dbReference>
<keyword evidence="1" id="KW-0175">Coiled coil</keyword>
<dbReference type="GO" id="GO:1990112">
    <property type="term" value="C:RQC complex"/>
    <property type="evidence" value="ECO:0007669"/>
    <property type="project" value="TreeGrafter"/>
</dbReference>
<dbReference type="GO" id="GO:0000049">
    <property type="term" value="F:tRNA binding"/>
    <property type="evidence" value="ECO:0007669"/>
    <property type="project" value="TreeGrafter"/>
</dbReference>
<dbReference type="Pfam" id="PF05833">
    <property type="entry name" value="NFACT_N"/>
    <property type="match status" value="1"/>
</dbReference>